<dbReference type="SUPFAM" id="SSF81383">
    <property type="entry name" value="F-box domain"/>
    <property type="match status" value="1"/>
</dbReference>
<feature type="domain" description="F-box" evidence="2">
    <location>
        <begin position="107"/>
        <end position="153"/>
    </location>
</feature>
<dbReference type="InterPro" id="IPR039588">
    <property type="entry name" value="FBXO4"/>
</dbReference>
<name>A0ABP0FX49_CLALP</name>
<feature type="region of interest" description="Disordered" evidence="1">
    <location>
        <begin position="1"/>
        <end position="31"/>
    </location>
</feature>
<feature type="region of interest" description="Disordered" evidence="1">
    <location>
        <begin position="359"/>
        <end position="394"/>
    </location>
</feature>
<keyword evidence="4" id="KW-1185">Reference proteome</keyword>
<evidence type="ECO:0000313" key="3">
    <source>
        <dbReference type="EMBL" id="CAK8682994.1"/>
    </source>
</evidence>
<protein>
    <recommendedName>
        <fullName evidence="2">F-box domain-containing protein</fullName>
    </recommendedName>
</protein>
<dbReference type="InterPro" id="IPR036047">
    <property type="entry name" value="F-box-like_dom_sf"/>
</dbReference>
<dbReference type="Pfam" id="PF12937">
    <property type="entry name" value="F-box-like"/>
    <property type="match status" value="1"/>
</dbReference>
<evidence type="ECO:0000259" key="2">
    <source>
        <dbReference type="PROSITE" id="PS50181"/>
    </source>
</evidence>
<feature type="compositionally biased region" description="Basic and acidic residues" evidence="1">
    <location>
        <begin position="359"/>
        <end position="368"/>
    </location>
</feature>
<dbReference type="Gene3D" id="1.20.1280.50">
    <property type="match status" value="1"/>
</dbReference>
<sequence length="568" mass="64011">MSTSSAPVTRPMSAHLDSQPSSSTQIFQGSTGLHQNNYKNGQFTKSCNKVNERTIVEVFRNFRDQCMLKLKDGITIPTAKPKSPSKVELPEDKECQANGDVQTTLDTLRLDDLPFYCKIVILSKLDTTDIRHLSVTSRLWSEVCSDQILWRELLYRDMVTWHSIGHKSYPLQALRDFCEKFDHIENKVAVTEDLKDVEDGIPAAAYDLHTRLSSRKNINFKALYFHTSYQRHKDMQLSGISPPLHVDKSTEEEKMVEDVLVPSREQLASGQSFPRFLRNLWLRIRSGNGEVIMLGPGMESPNTSKIFRRLLWTRPDLLITQRLLPGSQDGVGSGVELDFKGEKRFNLIALYSGNHRDRGRRSGLERLRQSNILEEDASQETTDGEQANGASADDVSVEVGSAIPNKSPMIKFHLRDPVFNFLKNREETYRLIYVVDATKSQPLSQIACNRLEIKAILDGIRSCENTKLDSTEPSDLENLPGNGESSPSHFSSFIGFTGHFSSNGQGSRRPVLVLSCVQDKTVPRISCVEIASLLDLASVTDRPWYVQDVTVDNLTGVENGLNWLFKQM</sequence>
<dbReference type="InterPro" id="IPR001810">
    <property type="entry name" value="F-box_dom"/>
</dbReference>
<dbReference type="EMBL" id="CAWYQH010000096">
    <property type="protein sequence ID" value="CAK8682994.1"/>
    <property type="molecule type" value="Genomic_DNA"/>
</dbReference>
<dbReference type="Gene3D" id="3.40.50.300">
    <property type="entry name" value="P-loop containing nucleotide triphosphate hydrolases"/>
    <property type="match status" value="2"/>
</dbReference>
<proteinExistence type="predicted"/>
<evidence type="ECO:0000313" key="4">
    <source>
        <dbReference type="Proteomes" id="UP001642483"/>
    </source>
</evidence>
<feature type="compositionally biased region" description="Polar residues" evidence="1">
    <location>
        <begin position="379"/>
        <end position="389"/>
    </location>
</feature>
<dbReference type="Proteomes" id="UP001642483">
    <property type="component" value="Unassembled WGS sequence"/>
</dbReference>
<dbReference type="PANTHER" id="PTHR16008:SF4">
    <property type="entry name" value="F-BOX ONLY PROTEIN 4"/>
    <property type="match status" value="1"/>
</dbReference>
<dbReference type="InterPro" id="IPR027417">
    <property type="entry name" value="P-loop_NTPase"/>
</dbReference>
<evidence type="ECO:0000256" key="1">
    <source>
        <dbReference type="SAM" id="MobiDB-lite"/>
    </source>
</evidence>
<organism evidence="3 4">
    <name type="scientific">Clavelina lepadiformis</name>
    <name type="common">Light-bulb sea squirt</name>
    <name type="synonym">Ascidia lepadiformis</name>
    <dbReference type="NCBI Taxonomy" id="159417"/>
    <lineage>
        <taxon>Eukaryota</taxon>
        <taxon>Metazoa</taxon>
        <taxon>Chordata</taxon>
        <taxon>Tunicata</taxon>
        <taxon>Ascidiacea</taxon>
        <taxon>Aplousobranchia</taxon>
        <taxon>Clavelinidae</taxon>
        <taxon>Clavelina</taxon>
    </lineage>
</organism>
<feature type="compositionally biased region" description="Polar residues" evidence="1">
    <location>
        <begin position="16"/>
        <end position="31"/>
    </location>
</feature>
<reference evidence="3 4" key="1">
    <citation type="submission" date="2024-02" db="EMBL/GenBank/DDBJ databases">
        <authorList>
            <person name="Daric V."/>
            <person name="Darras S."/>
        </authorList>
    </citation>
    <scope>NUCLEOTIDE SEQUENCE [LARGE SCALE GENOMIC DNA]</scope>
</reference>
<dbReference type="PANTHER" id="PTHR16008">
    <property type="entry name" value="F-BOX ONLY PROTEIN 4"/>
    <property type="match status" value="1"/>
</dbReference>
<comment type="caution">
    <text evidence="3">The sequence shown here is derived from an EMBL/GenBank/DDBJ whole genome shotgun (WGS) entry which is preliminary data.</text>
</comment>
<gene>
    <name evidence="3" type="ORF">CVLEPA_LOCUS14114</name>
</gene>
<accession>A0ABP0FX49</accession>
<dbReference type="PROSITE" id="PS50181">
    <property type="entry name" value="FBOX"/>
    <property type="match status" value="1"/>
</dbReference>